<dbReference type="Proteomes" id="UP000268014">
    <property type="component" value="Unassembled WGS sequence"/>
</dbReference>
<accession>A0A0N4VZ16</accession>
<dbReference type="OrthoDB" id="5790750at2759"/>
<proteinExistence type="predicted"/>
<reference evidence="3" key="1">
    <citation type="submission" date="2017-02" db="UniProtKB">
        <authorList>
            <consortium name="WormBaseParasite"/>
        </authorList>
    </citation>
    <scope>IDENTIFICATION</scope>
</reference>
<evidence type="ECO:0000313" key="3">
    <source>
        <dbReference type="WBParaSite" id="HPLM_0000253701-mRNA-1"/>
    </source>
</evidence>
<dbReference type="AlphaFoldDB" id="A0A0N4VZ16"/>
<dbReference type="EMBL" id="UZAF01005476">
    <property type="protein sequence ID" value="VDO15357.1"/>
    <property type="molecule type" value="Genomic_DNA"/>
</dbReference>
<keyword evidence="2" id="KW-1185">Reference proteome</keyword>
<protein>
    <submittedName>
        <fullName evidence="3">Toxin YoeB</fullName>
    </submittedName>
</protein>
<evidence type="ECO:0000313" key="1">
    <source>
        <dbReference type="EMBL" id="VDO15357.1"/>
    </source>
</evidence>
<name>A0A0N4VZ16_HAEPC</name>
<reference evidence="1 2" key="2">
    <citation type="submission" date="2018-11" db="EMBL/GenBank/DDBJ databases">
        <authorList>
            <consortium name="Pathogen Informatics"/>
        </authorList>
    </citation>
    <scope>NUCLEOTIDE SEQUENCE [LARGE SCALE GENOMIC DNA]</scope>
    <source>
        <strain evidence="1 2">MHpl1</strain>
    </source>
</reference>
<evidence type="ECO:0000313" key="2">
    <source>
        <dbReference type="Proteomes" id="UP000268014"/>
    </source>
</evidence>
<organism evidence="3">
    <name type="scientific">Haemonchus placei</name>
    <name type="common">Barber's pole worm</name>
    <dbReference type="NCBI Taxonomy" id="6290"/>
    <lineage>
        <taxon>Eukaryota</taxon>
        <taxon>Metazoa</taxon>
        <taxon>Ecdysozoa</taxon>
        <taxon>Nematoda</taxon>
        <taxon>Chromadorea</taxon>
        <taxon>Rhabditida</taxon>
        <taxon>Rhabditina</taxon>
        <taxon>Rhabditomorpha</taxon>
        <taxon>Strongyloidea</taxon>
        <taxon>Trichostrongylidae</taxon>
        <taxon>Haemonchus</taxon>
    </lineage>
</organism>
<gene>
    <name evidence="1" type="ORF">HPLM_LOCUS2534</name>
</gene>
<sequence>MYTGFLLEKDALRWNVSCLWTGTSLGVTCAPVPPRYSNLPFSFVPPNEWQKKVKDFRSKIGCTSEKINQTSEVRELKSD</sequence>
<dbReference type="WBParaSite" id="HPLM_0000253701-mRNA-1">
    <property type="protein sequence ID" value="HPLM_0000253701-mRNA-1"/>
    <property type="gene ID" value="HPLM_0000253701"/>
</dbReference>